<organism evidence="5 6">
    <name type="scientific">Halobacillus locisalis</name>
    <dbReference type="NCBI Taxonomy" id="220753"/>
    <lineage>
        <taxon>Bacteria</taxon>
        <taxon>Bacillati</taxon>
        <taxon>Bacillota</taxon>
        <taxon>Bacilli</taxon>
        <taxon>Bacillales</taxon>
        <taxon>Bacillaceae</taxon>
        <taxon>Halobacillus</taxon>
    </lineage>
</organism>
<dbReference type="EMBL" id="JACEFG010000002">
    <property type="protein sequence ID" value="MBA2175438.1"/>
    <property type="molecule type" value="Genomic_DNA"/>
</dbReference>
<dbReference type="InterPro" id="IPR032599">
    <property type="entry name" value="YcdB/YcdC_rep_domain"/>
</dbReference>
<gene>
    <name evidence="5" type="ORF">H0266_11080</name>
</gene>
<sequence>MKKVNRTGVLTLSTLLSFGVLAPTVSATTNENPEEEQMKIEILSAEKVVTKDDLLKKFRDVFPERFDFLSDSEFHMSGSHRYPDEDIIRHELNFHKQVGGKDVHGNIAFVGEDLDIEHFYYSPANEAEALFPAKVSEEEAKELALTFLDEKLNETNFKVEEGRNYYYSNQTLTEPIRYSFSFVRLKNDVPVSDQRIHVEVLGNGDIVQFSRHSDGEESSSYDEVTNVLSEQKVLDKLKENLSVNLRYQIWSDPQNGDRQVQLVYQPLNDVQGIDAVTGKWLTQDGFTKELPENKEVTPITEEALEPRQVDFTVEDAEATAKELLAIDSENMTLRIQGIEERKNHLGKEIISVHYMYEYRNGGHGAGLEFDRDTGAILQYRDIQRDVLREQGEDADEEEISKEAARDQAVEYLKEYAPSYLDDYAMPVNGVQYDEERDTYRFAFPRVVDGVLVNGDHISVQLSGAGELLELNVRNHSIEEWPSKEEVLSEEEALETIKSELSIDLQYMQDRQSDENHYNLVYTPAINDNPSSFLNANTGEWDSQFDDETDDGKISHPWAEKELNYLLRANILDVEDAEAFDADQSITKGEAIEVIMKSLTRFYQQHYPEGQENLSQSFENIDPDHPLYQVIERSVTMGILDEEKDTFDTDEPMTREQLAVWYVRALGLEKAAEFSGIYQLDFKDLDKVEEENTGYVALADSLGLLTDNHGRFYPDQEVTYAQLAVSNIRLAHEAYEEDMRMRY</sequence>
<evidence type="ECO:0000313" key="6">
    <source>
        <dbReference type="Proteomes" id="UP000571017"/>
    </source>
</evidence>
<keyword evidence="2" id="KW-0175">Coiled coil</keyword>
<evidence type="ECO:0000259" key="4">
    <source>
        <dbReference type="PROSITE" id="PS51272"/>
    </source>
</evidence>
<reference evidence="5 6" key="1">
    <citation type="journal article" date="2004" name="Extremophiles">
        <title>Halobacillus locisalis sp. nov., a halophilic bacterium isolated from a marine solar saltern of the Yellow Sea in Korea.</title>
        <authorList>
            <person name="Yoon J.H."/>
            <person name="Kang K.H."/>
            <person name="Oh T.K."/>
            <person name="Park Y.H."/>
        </authorList>
    </citation>
    <scope>NUCLEOTIDE SEQUENCE [LARGE SCALE GENOMIC DNA]</scope>
    <source>
        <strain evidence="5 6">KCTC 3788</strain>
    </source>
</reference>
<dbReference type="RefSeq" id="WP_181472449.1">
    <property type="nucleotide sequence ID" value="NZ_JACEFG010000002.1"/>
</dbReference>
<accession>A0A838CU62</accession>
<evidence type="ECO:0000256" key="2">
    <source>
        <dbReference type="SAM" id="Coils"/>
    </source>
</evidence>
<evidence type="ECO:0000313" key="5">
    <source>
        <dbReference type="EMBL" id="MBA2175438.1"/>
    </source>
</evidence>
<comment type="caution">
    <text evidence="5">The sequence shown here is derived from an EMBL/GenBank/DDBJ whole genome shotgun (WGS) entry which is preliminary data.</text>
</comment>
<dbReference type="Proteomes" id="UP000571017">
    <property type="component" value="Unassembled WGS sequence"/>
</dbReference>
<keyword evidence="6" id="KW-1185">Reference proteome</keyword>
<dbReference type="PROSITE" id="PS51272">
    <property type="entry name" value="SLH"/>
    <property type="match status" value="1"/>
</dbReference>
<keyword evidence="1 3" id="KW-0732">Signal</keyword>
<evidence type="ECO:0000256" key="3">
    <source>
        <dbReference type="SAM" id="SignalP"/>
    </source>
</evidence>
<proteinExistence type="predicted"/>
<feature type="signal peptide" evidence="3">
    <location>
        <begin position="1"/>
        <end position="22"/>
    </location>
</feature>
<feature type="domain" description="SLH" evidence="4">
    <location>
        <begin position="613"/>
        <end position="675"/>
    </location>
</feature>
<dbReference type="AlphaFoldDB" id="A0A838CU62"/>
<dbReference type="InterPro" id="IPR001119">
    <property type="entry name" value="SLH_dom"/>
</dbReference>
<dbReference type="Pfam" id="PF16244">
    <property type="entry name" value="DUF4901"/>
    <property type="match status" value="1"/>
</dbReference>
<feature type="chain" id="PRO_5039414196" evidence="3">
    <location>
        <begin position="23"/>
        <end position="742"/>
    </location>
</feature>
<protein>
    <submittedName>
        <fullName evidence="5">S-layer homology domain-containing protein</fullName>
    </submittedName>
</protein>
<dbReference type="Pfam" id="PF00395">
    <property type="entry name" value="SLH"/>
    <property type="match status" value="2"/>
</dbReference>
<evidence type="ECO:0000256" key="1">
    <source>
        <dbReference type="ARBA" id="ARBA00022729"/>
    </source>
</evidence>
<feature type="coiled-coil region" evidence="2">
    <location>
        <begin position="387"/>
        <end position="414"/>
    </location>
</feature>
<name>A0A838CU62_9BACI</name>